<dbReference type="Pfam" id="PF00440">
    <property type="entry name" value="TetR_N"/>
    <property type="match status" value="1"/>
</dbReference>
<dbReference type="AlphaFoldDB" id="A0A546X3A8"/>
<keyword evidence="1 2" id="KW-0238">DNA-binding</keyword>
<evidence type="ECO:0000313" key="4">
    <source>
        <dbReference type="EMBL" id="TRA95246.1"/>
    </source>
</evidence>
<dbReference type="EMBL" id="SGNY01000013">
    <property type="protein sequence ID" value="TRA95246.1"/>
    <property type="molecule type" value="Genomic_DNA"/>
</dbReference>
<evidence type="ECO:0000259" key="3">
    <source>
        <dbReference type="PROSITE" id="PS50977"/>
    </source>
</evidence>
<gene>
    <name evidence="4" type="ORF">EXN68_25590</name>
</gene>
<dbReference type="PROSITE" id="PS01081">
    <property type="entry name" value="HTH_TETR_1"/>
    <property type="match status" value="1"/>
</dbReference>
<dbReference type="InterPro" id="IPR050109">
    <property type="entry name" value="HTH-type_TetR-like_transc_reg"/>
</dbReference>
<feature type="domain" description="HTH tetR-type" evidence="3">
    <location>
        <begin position="19"/>
        <end position="79"/>
    </location>
</feature>
<dbReference type="Gene3D" id="1.10.357.10">
    <property type="entry name" value="Tetracycline Repressor, domain 2"/>
    <property type="match status" value="1"/>
</dbReference>
<dbReference type="InterPro" id="IPR009057">
    <property type="entry name" value="Homeodomain-like_sf"/>
</dbReference>
<dbReference type="OrthoDB" id="9808189at2"/>
<dbReference type="SUPFAM" id="SSF46689">
    <property type="entry name" value="Homeodomain-like"/>
    <property type="match status" value="1"/>
</dbReference>
<evidence type="ECO:0000256" key="2">
    <source>
        <dbReference type="PROSITE-ProRule" id="PRU00335"/>
    </source>
</evidence>
<dbReference type="InterPro" id="IPR001647">
    <property type="entry name" value="HTH_TetR"/>
</dbReference>
<organism evidence="4 5">
    <name type="scientific">Rhizobium rhizogenes</name>
    <name type="common">Agrobacterium rhizogenes</name>
    <dbReference type="NCBI Taxonomy" id="359"/>
    <lineage>
        <taxon>Bacteria</taxon>
        <taxon>Pseudomonadati</taxon>
        <taxon>Pseudomonadota</taxon>
        <taxon>Alphaproteobacteria</taxon>
        <taxon>Hyphomicrobiales</taxon>
        <taxon>Rhizobiaceae</taxon>
        <taxon>Rhizobium/Agrobacterium group</taxon>
        <taxon>Rhizobium</taxon>
    </lineage>
</organism>
<dbReference type="PANTHER" id="PTHR30055">
    <property type="entry name" value="HTH-TYPE TRANSCRIPTIONAL REGULATOR RUTR"/>
    <property type="match status" value="1"/>
</dbReference>
<accession>A0A546X3A8</accession>
<dbReference type="GO" id="GO:0003700">
    <property type="term" value="F:DNA-binding transcription factor activity"/>
    <property type="evidence" value="ECO:0007669"/>
    <property type="project" value="TreeGrafter"/>
</dbReference>
<feature type="DNA-binding region" description="H-T-H motif" evidence="2">
    <location>
        <begin position="42"/>
        <end position="61"/>
    </location>
</feature>
<dbReference type="Proteomes" id="UP000315434">
    <property type="component" value="Unassembled WGS sequence"/>
</dbReference>
<protein>
    <submittedName>
        <fullName evidence="4">TetR/AcrR family transcriptional regulator</fullName>
    </submittedName>
</protein>
<dbReference type="InterPro" id="IPR023772">
    <property type="entry name" value="DNA-bd_HTH_TetR-type_CS"/>
</dbReference>
<dbReference type="PROSITE" id="PS50977">
    <property type="entry name" value="HTH_TETR_2"/>
    <property type="match status" value="1"/>
</dbReference>
<dbReference type="PRINTS" id="PR00455">
    <property type="entry name" value="HTHTETR"/>
</dbReference>
<name>A0A546X3A8_RHIRH</name>
<reference evidence="4 5" key="1">
    <citation type="journal article" date="2019" name="Appl. Microbiol. Biotechnol.">
        <title>Differential efficiency of wild type rhizogenic strains for rol gene transformation of plants.</title>
        <authorList>
            <person name="Desmet S."/>
            <person name="De Keyser E."/>
            <person name="Van Vaerenbergh J."/>
            <person name="Baeyen S."/>
            <person name="Van Huylenbroeck J."/>
            <person name="Geelen D."/>
            <person name="Dhooghe E."/>
        </authorList>
    </citation>
    <scope>NUCLEOTIDE SEQUENCE [LARGE SCALE GENOMIC DNA]</scope>
    <source>
        <strain evidence="4 5">GBBC3284</strain>
    </source>
</reference>
<sequence length="232" mass="25146">MPMDQTNQPRKRPRQARSAATVANILEAAARILETTGPAGFTTNAVARVAGVSIGSLYQYFPTKEVITRELIARSNNELLVEIRKIASEGPPRNRLERILEAAVALQLRRPALARLLDQLEKQLPIVPDRDTNEALIAIITNCIQGAGFSCDPNVESLDVIAIVKSIVDAAGERDETDQLQLSIRVKRAVFGYLREPVSVQNNDWGRKQCAPLSGCHGLMTADGGGNVVAVG</sequence>
<comment type="caution">
    <text evidence="4">The sequence shown here is derived from an EMBL/GenBank/DDBJ whole genome shotgun (WGS) entry which is preliminary data.</text>
</comment>
<evidence type="ECO:0000313" key="5">
    <source>
        <dbReference type="Proteomes" id="UP000315434"/>
    </source>
</evidence>
<evidence type="ECO:0000256" key="1">
    <source>
        <dbReference type="ARBA" id="ARBA00023125"/>
    </source>
</evidence>
<dbReference type="GO" id="GO:0000976">
    <property type="term" value="F:transcription cis-regulatory region binding"/>
    <property type="evidence" value="ECO:0007669"/>
    <property type="project" value="TreeGrafter"/>
</dbReference>
<proteinExistence type="predicted"/>
<dbReference type="PANTHER" id="PTHR30055:SF226">
    <property type="entry name" value="HTH-TYPE TRANSCRIPTIONAL REGULATOR PKSA"/>
    <property type="match status" value="1"/>
</dbReference>